<dbReference type="HAMAP" id="MF_00320">
    <property type="entry name" value="RNApol_arch_Rpo3"/>
    <property type="match status" value="1"/>
</dbReference>
<name>J8TJ70_TRIAS</name>
<dbReference type="GO" id="GO:0006366">
    <property type="term" value="P:transcription by RNA polymerase II"/>
    <property type="evidence" value="ECO:0007669"/>
    <property type="project" value="TreeGrafter"/>
</dbReference>
<dbReference type="Gene3D" id="2.170.120.12">
    <property type="entry name" value="DNA-directed RNA polymerase, insert domain"/>
    <property type="match status" value="1"/>
</dbReference>
<proteinExistence type="inferred from homology"/>
<dbReference type="CDD" id="cd07031">
    <property type="entry name" value="RNAP_II_RPB3"/>
    <property type="match status" value="1"/>
</dbReference>
<dbReference type="PROSITE" id="PS00446">
    <property type="entry name" value="RNA_POL_D_30KD"/>
    <property type="match status" value="1"/>
</dbReference>
<evidence type="ECO:0000256" key="2">
    <source>
        <dbReference type="ARBA" id="ARBA00023163"/>
    </source>
</evidence>
<accession>J8TJ70</accession>
<dbReference type="GO" id="GO:0005665">
    <property type="term" value="C:RNA polymerase II, core complex"/>
    <property type="evidence" value="ECO:0007669"/>
    <property type="project" value="TreeGrafter"/>
</dbReference>
<dbReference type="OrthoDB" id="270173at2759"/>
<dbReference type="SUPFAM" id="SSF56553">
    <property type="entry name" value="Insert subdomain of RNA polymerase alpha subunit"/>
    <property type="match status" value="1"/>
</dbReference>
<evidence type="ECO:0000313" key="6">
    <source>
        <dbReference type="EMBL" id="EJT53216.1"/>
    </source>
</evidence>
<evidence type="ECO:0000259" key="5">
    <source>
        <dbReference type="SMART" id="SM00662"/>
    </source>
</evidence>
<evidence type="ECO:0000256" key="4">
    <source>
        <dbReference type="SAM" id="MobiDB-lite"/>
    </source>
</evidence>
<comment type="similarity">
    <text evidence="3">Belongs to the archaeal Rpo3/eukaryotic RPB3 RNA polymerase subunit family.</text>
</comment>
<dbReference type="RefSeq" id="XP_014184255.1">
    <property type="nucleotide sequence ID" value="XM_014328780.1"/>
</dbReference>
<organism evidence="6 7">
    <name type="scientific">Trichosporon asahii var. asahii (strain ATCC 90039 / CBS 2479 / JCM 2466 / KCTC 7840 / NBRC 103889/ NCYC 2677 / UAMH 7654)</name>
    <name type="common">Yeast</name>
    <dbReference type="NCBI Taxonomy" id="1186058"/>
    <lineage>
        <taxon>Eukaryota</taxon>
        <taxon>Fungi</taxon>
        <taxon>Dikarya</taxon>
        <taxon>Basidiomycota</taxon>
        <taxon>Agaricomycotina</taxon>
        <taxon>Tremellomycetes</taxon>
        <taxon>Trichosporonales</taxon>
        <taxon>Trichosporonaceae</taxon>
        <taxon>Trichosporon</taxon>
    </lineage>
</organism>
<feature type="region of interest" description="Disordered" evidence="4">
    <location>
        <begin position="1"/>
        <end position="25"/>
    </location>
</feature>
<feature type="compositionally biased region" description="Gly residues" evidence="4">
    <location>
        <begin position="351"/>
        <end position="370"/>
    </location>
</feature>
<dbReference type="InterPro" id="IPR011263">
    <property type="entry name" value="DNA-dir_RNA_pol_RpoA/D/Rpb3"/>
</dbReference>
<gene>
    <name evidence="6" type="ORF">A1Q1_07454</name>
</gene>
<dbReference type="GO" id="GO:0046983">
    <property type="term" value="F:protein dimerization activity"/>
    <property type="evidence" value="ECO:0007669"/>
    <property type="project" value="InterPro"/>
</dbReference>
<evidence type="ECO:0000313" key="7">
    <source>
        <dbReference type="Proteomes" id="UP000002748"/>
    </source>
</evidence>
<dbReference type="InterPro" id="IPR022842">
    <property type="entry name" value="RNAP_Rpo3/Rpb3/RPAC1"/>
</dbReference>
<reference evidence="6 7" key="1">
    <citation type="journal article" date="2012" name="Eukaryot. Cell">
        <title>Draft genome sequence of CBS 2479, the standard type strain of Trichosporon asahii.</title>
        <authorList>
            <person name="Yang R.Y."/>
            <person name="Li H.T."/>
            <person name="Zhu H."/>
            <person name="Zhou G.P."/>
            <person name="Wang M."/>
            <person name="Wang L."/>
        </authorList>
    </citation>
    <scope>NUCLEOTIDE SEQUENCE [LARGE SCALE GENOMIC DNA]</scope>
    <source>
        <strain evidence="7">ATCC 90039 / CBS 2479 / JCM 2466 / KCTC 7840 / NCYC 2677 / UAMH 7654</strain>
    </source>
</reference>
<evidence type="ECO:0000256" key="3">
    <source>
        <dbReference type="ARBA" id="ARBA00025804"/>
    </source>
</evidence>
<dbReference type="AlphaFoldDB" id="J8TJ70"/>
<dbReference type="GO" id="GO:0003899">
    <property type="term" value="F:DNA-directed RNA polymerase activity"/>
    <property type="evidence" value="ECO:0007669"/>
    <property type="project" value="InterPro"/>
</dbReference>
<dbReference type="SUPFAM" id="SSF55257">
    <property type="entry name" value="RBP11-like subunits of RNA polymerase"/>
    <property type="match status" value="1"/>
</dbReference>
<dbReference type="InterPro" id="IPR036643">
    <property type="entry name" value="RNApol_insert_sf"/>
</dbReference>
<dbReference type="KEGG" id="tasa:A1Q1_07454"/>
<dbReference type="GO" id="GO:0003677">
    <property type="term" value="F:DNA binding"/>
    <property type="evidence" value="ECO:0007669"/>
    <property type="project" value="InterPro"/>
</dbReference>
<dbReference type="PANTHER" id="PTHR11800">
    <property type="entry name" value="DNA-DIRECTED RNA POLYMERASE"/>
    <property type="match status" value="1"/>
</dbReference>
<dbReference type="Proteomes" id="UP000002748">
    <property type="component" value="Unassembled WGS sequence"/>
</dbReference>
<sequence>MNGYAEEQPQAAQEQIQIPQGPTNQPNILVRNLNRDETTFHLSGVDMAYANSLRRTMMADVPTLAIDQVSFYQNTSPIPDEMLAHRLGMVPLISRDVGKGLRYTRDCDCDEGCYYCMVTLRLKVSAVNREYGSPMAVTSDMLEVIPSPNTPQQSPYGPPPDIGEEERELIAHHDPELGVPVGKGDPTASPIQLARISRGQEIEVICKAYKGIAKHHAKWSPLSAVAYEYDPYNKLRHTDYWFETDAAAEWPLSANANFETPPNPNEPFDFNAVPSTYYMTAESVGSVPVRSVFEQACDIMVENLAQVILAVQQETGVDEDEIGEGEGIVEPGMGMNGGEYGGGYDQNGGGYDQWNGGGGGGGGGGPGWAGTGMSPLRR</sequence>
<dbReference type="EMBL" id="ALBS01000005">
    <property type="protein sequence ID" value="EJT53216.1"/>
    <property type="molecule type" value="Genomic_DNA"/>
</dbReference>
<protein>
    <submittedName>
        <fullName evidence="6">RNA polymerase II subunit 3</fullName>
    </submittedName>
</protein>
<dbReference type="Pfam" id="PF01000">
    <property type="entry name" value="RNA_pol_A_bac"/>
    <property type="match status" value="1"/>
</dbReference>
<dbReference type="Pfam" id="PF01193">
    <property type="entry name" value="RNA_pol_L"/>
    <property type="match status" value="1"/>
</dbReference>
<dbReference type="VEuPathDB" id="FungiDB:A1Q1_07454"/>
<dbReference type="HOGENOM" id="CLU_038421_1_1_1"/>
<dbReference type="InterPro" id="IPR036603">
    <property type="entry name" value="RBP11-like"/>
</dbReference>
<comment type="caution">
    <text evidence="6">The sequence shown here is derived from an EMBL/GenBank/DDBJ whole genome shotgun (WGS) entry which is preliminary data.</text>
</comment>
<keyword evidence="1" id="KW-0240">DNA-directed RNA polymerase</keyword>
<dbReference type="InterPro" id="IPR001514">
    <property type="entry name" value="DNA-dir_RNA_pol_30-40kDasu_CS"/>
</dbReference>
<dbReference type="InterPro" id="IPR050518">
    <property type="entry name" value="Rpo3/RPB3_RNA_Pol_subunit"/>
</dbReference>
<dbReference type="InterPro" id="IPR011262">
    <property type="entry name" value="DNA-dir_RNA_pol_insert"/>
</dbReference>
<keyword evidence="2" id="KW-0804">Transcription</keyword>
<dbReference type="SMART" id="SM00662">
    <property type="entry name" value="RPOLD"/>
    <property type="match status" value="1"/>
</dbReference>
<dbReference type="PANTHER" id="PTHR11800:SF2">
    <property type="entry name" value="DNA-DIRECTED RNA POLYMERASE II SUBUNIT RPB3"/>
    <property type="match status" value="1"/>
</dbReference>
<evidence type="ECO:0000256" key="1">
    <source>
        <dbReference type="ARBA" id="ARBA00022478"/>
    </source>
</evidence>
<feature type="compositionally biased region" description="Low complexity" evidence="4">
    <location>
        <begin position="1"/>
        <end position="20"/>
    </location>
</feature>
<feature type="domain" description="DNA-directed RNA polymerase RpoA/D/Rpb3-type" evidence="5">
    <location>
        <begin position="37"/>
        <end position="310"/>
    </location>
</feature>
<dbReference type="Gene3D" id="3.30.1360.10">
    <property type="entry name" value="RNA polymerase, RBP11-like subunit"/>
    <property type="match status" value="1"/>
</dbReference>
<dbReference type="GeneID" id="25990966"/>
<feature type="region of interest" description="Disordered" evidence="4">
    <location>
        <begin position="351"/>
        <end position="378"/>
    </location>
</feature>